<evidence type="ECO:0000256" key="4">
    <source>
        <dbReference type="ARBA" id="ARBA00022695"/>
    </source>
</evidence>
<dbReference type="SUPFAM" id="SSF52540">
    <property type="entry name" value="P-loop containing nucleoside triphosphate hydrolases"/>
    <property type="match status" value="1"/>
</dbReference>
<dbReference type="GO" id="GO:0003677">
    <property type="term" value="F:DNA binding"/>
    <property type="evidence" value="ECO:0007669"/>
    <property type="project" value="InterPro"/>
</dbReference>
<comment type="similarity">
    <text evidence="7">Belongs to the DNA polymerase HolA subunit family.</text>
</comment>
<comment type="caution">
    <text evidence="11">The sequence shown here is derived from an EMBL/GenBank/DDBJ whole genome shotgun (WGS) entry which is preliminary data.</text>
</comment>
<evidence type="ECO:0000259" key="9">
    <source>
        <dbReference type="Pfam" id="PF06144"/>
    </source>
</evidence>
<evidence type="ECO:0000256" key="6">
    <source>
        <dbReference type="ARBA" id="ARBA00022932"/>
    </source>
</evidence>
<keyword evidence="6" id="KW-0239">DNA-directed DNA polymerase</keyword>
<evidence type="ECO:0000313" key="11">
    <source>
        <dbReference type="EMBL" id="MCZ0704004.1"/>
    </source>
</evidence>
<keyword evidence="3 11" id="KW-0808">Transferase</keyword>
<evidence type="ECO:0000313" key="12">
    <source>
        <dbReference type="Proteomes" id="UP001084197"/>
    </source>
</evidence>
<dbReference type="InterPro" id="IPR010372">
    <property type="entry name" value="DNA_pol3_delta_N"/>
</dbReference>
<sequence>MKYIEAVEKLRKVKLENIYVIYGTESYLIESIIKKIMQKIATEDQTDNVSKYDLEEVSIQDVLLDVETYPFFGERKIVLAYHPIFLTAKPNKTGIDHDMESLLSYVQEPVDFSTLILVAPYEKLDERKKLTKLLKKNAMFIACEEIKAWHIDQWIDHMTKELKMSLEKPVYEMLVQESGTNLSLLQKELEKFALYVEENGKVTTDIADQLLSRQANTSGLKLVDAVIAKDLTRAIQIFKDLERMNEEVIALVALLAAQFRTIYQVKILKQKGYSQNQMAQQLKVHPYVVKMALEREKKFALDFLYFCLTACANTDSEIKQGKSEKTLAFEMLLYQLINK</sequence>
<evidence type="ECO:0000256" key="8">
    <source>
        <dbReference type="ARBA" id="ARBA00049244"/>
    </source>
</evidence>
<dbReference type="GO" id="GO:0003887">
    <property type="term" value="F:DNA-directed DNA polymerase activity"/>
    <property type="evidence" value="ECO:0007669"/>
    <property type="project" value="UniProtKB-KW"/>
</dbReference>
<dbReference type="PANTHER" id="PTHR34388">
    <property type="entry name" value="DNA POLYMERASE III SUBUNIT DELTA"/>
    <property type="match status" value="1"/>
</dbReference>
<dbReference type="Gene3D" id="1.10.8.60">
    <property type="match status" value="1"/>
</dbReference>
<keyword evidence="4 11" id="KW-0548">Nucleotidyltransferase</keyword>
<dbReference type="EMBL" id="JAPRAT010000026">
    <property type="protein sequence ID" value="MCZ0704004.1"/>
    <property type="molecule type" value="Genomic_DNA"/>
</dbReference>
<dbReference type="AlphaFoldDB" id="A0A9J6RF51"/>
<dbReference type="GO" id="GO:0009360">
    <property type="term" value="C:DNA polymerase III complex"/>
    <property type="evidence" value="ECO:0007669"/>
    <property type="project" value="InterPro"/>
</dbReference>
<dbReference type="RefSeq" id="WP_268780769.1">
    <property type="nucleotide sequence ID" value="NZ_JAPRAT010000026.1"/>
</dbReference>
<comment type="catalytic activity">
    <reaction evidence="8">
        <text>DNA(n) + a 2'-deoxyribonucleoside 5'-triphosphate = DNA(n+1) + diphosphate</text>
        <dbReference type="Rhea" id="RHEA:22508"/>
        <dbReference type="Rhea" id="RHEA-COMP:17339"/>
        <dbReference type="Rhea" id="RHEA-COMP:17340"/>
        <dbReference type="ChEBI" id="CHEBI:33019"/>
        <dbReference type="ChEBI" id="CHEBI:61560"/>
        <dbReference type="ChEBI" id="CHEBI:173112"/>
        <dbReference type="EC" id="2.7.7.7"/>
    </reaction>
</comment>
<reference evidence="11" key="1">
    <citation type="submission" date="2022-11" db="EMBL/GenBank/DDBJ databases">
        <title>WGS of Natronobacillus azotifigens 24KS-1, an anaerobic diazotrophic haloalkaliphile from soda-rich habitats.</title>
        <authorList>
            <person name="Sorokin D.Y."/>
            <person name="Merkel A.Y."/>
        </authorList>
    </citation>
    <scope>NUCLEOTIDE SEQUENCE</scope>
    <source>
        <strain evidence="11">24KS-1</strain>
    </source>
</reference>
<dbReference type="InterPro" id="IPR027417">
    <property type="entry name" value="P-loop_NTPase"/>
</dbReference>
<dbReference type="GO" id="GO:0006261">
    <property type="term" value="P:DNA-templated DNA replication"/>
    <property type="evidence" value="ECO:0007669"/>
    <property type="project" value="TreeGrafter"/>
</dbReference>
<dbReference type="InterPro" id="IPR008921">
    <property type="entry name" value="DNA_pol3_clamp-load_cplx_C"/>
</dbReference>
<evidence type="ECO:0000256" key="7">
    <source>
        <dbReference type="ARBA" id="ARBA00034754"/>
    </source>
</evidence>
<evidence type="ECO:0000256" key="2">
    <source>
        <dbReference type="ARBA" id="ARBA00017703"/>
    </source>
</evidence>
<dbReference type="Pfam" id="PF06144">
    <property type="entry name" value="DNA_pol3_delta"/>
    <property type="match status" value="1"/>
</dbReference>
<organism evidence="11 12">
    <name type="scientific">Natronobacillus azotifigens</name>
    <dbReference type="NCBI Taxonomy" id="472978"/>
    <lineage>
        <taxon>Bacteria</taxon>
        <taxon>Bacillati</taxon>
        <taxon>Bacillota</taxon>
        <taxon>Bacilli</taxon>
        <taxon>Bacillales</taxon>
        <taxon>Bacillaceae</taxon>
        <taxon>Natronobacillus</taxon>
    </lineage>
</organism>
<evidence type="ECO:0000256" key="3">
    <source>
        <dbReference type="ARBA" id="ARBA00022679"/>
    </source>
</evidence>
<dbReference type="Proteomes" id="UP001084197">
    <property type="component" value="Unassembled WGS sequence"/>
</dbReference>
<dbReference type="PANTHER" id="PTHR34388:SF1">
    <property type="entry name" value="DNA POLYMERASE III SUBUNIT DELTA"/>
    <property type="match status" value="1"/>
</dbReference>
<accession>A0A9J6RF51</accession>
<feature type="domain" description="DNA polymerase III delta N-terminal" evidence="9">
    <location>
        <begin position="19"/>
        <end position="144"/>
    </location>
</feature>
<dbReference type="InterPro" id="IPR005790">
    <property type="entry name" value="DNA_polIII_delta"/>
</dbReference>
<dbReference type="InterPro" id="IPR048466">
    <property type="entry name" value="DNA_pol3_delta-like_C"/>
</dbReference>
<dbReference type="EC" id="2.7.7.7" evidence="1"/>
<dbReference type="Gene3D" id="3.40.50.300">
    <property type="entry name" value="P-loop containing nucleotide triphosphate hydrolases"/>
    <property type="match status" value="1"/>
</dbReference>
<evidence type="ECO:0000259" key="10">
    <source>
        <dbReference type="Pfam" id="PF21694"/>
    </source>
</evidence>
<dbReference type="NCBIfam" id="TIGR01128">
    <property type="entry name" value="holA"/>
    <property type="match status" value="1"/>
</dbReference>
<dbReference type="SUPFAM" id="SSF48019">
    <property type="entry name" value="post-AAA+ oligomerization domain-like"/>
    <property type="match status" value="1"/>
</dbReference>
<dbReference type="Gene3D" id="1.20.272.10">
    <property type="match status" value="1"/>
</dbReference>
<gene>
    <name evidence="11" type="primary">holA</name>
    <name evidence="11" type="ORF">OWO01_12350</name>
</gene>
<evidence type="ECO:0000256" key="1">
    <source>
        <dbReference type="ARBA" id="ARBA00012417"/>
    </source>
</evidence>
<feature type="domain" description="DNA polymerase III delta subunit-like C-terminal" evidence="10">
    <location>
        <begin position="220"/>
        <end position="336"/>
    </location>
</feature>
<proteinExistence type="inferred from homology"/>
<dbReference type="Pfam" id="PF21694">
    <property type="entry name" value="DNA_pol3_delta_C"/>
    <property type="match status" value="1"/>
</dbReference>
<keyword evidence="12" id="KW-1185">Reference proteome</keyword>
<evidence type="ECO:0000256" key="5">
    <source>
        <dbReference type="ARBA" id="ARBA00022705"/>
    </source>
</evidence>
<keyword evidence="5" id="KW-0235">DNA replication</keyword>
<name>A0A9J6RF51_9BACI</name>
<protein>
    <recommendedName>
        <fullName evidence="2">DNA polymerase III subunit delta</fullName>
        <ecNumber evidence="1">2.7.7.7</ecNumber>
    </recommendedName>
</protein>